<dbReference type="SUPFAM" id="SSF51430">
    <property type="entry name" value="NAD(P)-linked oxidoreductase"/>
    <property type="match status" value="1"/>
</dbReference>
<dbReference type="PANTHER" id="PTHR43364:SF4">
    <property type="entry name" value="NAD(P)-LINKED OXIDOREDUCTASE SUPERFAMILY PROTEIN"/>
    <property type="match status" value="1"/>
</dbReference>
<evidence type="ECO:0000259" key="2">
    <source>
        <dbReference type="Pfam" id="PF00248"/>
    </source>
</evidence>
<comment type="caution">
    <text evidence="3">The sequence shown here is derived from an EMBL/GenBank/DDBJ whole genome shotgun (WGS) entry which is preliminary data.</text>
</comment>
<evidence type="ECO:0000313" key="3">
    <source>
        <dbReference type="EMBL" id="MEQ1407684.1"/>
    </source>
</evidence>
<keyword evidence="4" id="KW-1185">Reference proteome</keyword>
<dbReference type="Proteomes" id="UP001496627">
    <property type="component" value="Unassembled WGS sequence"/>
</dbReference>
<dbReference type="EMBL" id="JBEAAL010000019">
    <property type="protein sequence ID" value="MEQ1407684.1"/>
    <property type="molecule type" value="Genomic_DNA"/>
</dbReference>
<dbReference type="InterPro" id="IPR036812">
    <property type="entry name" value="NAD(P)_OxRdtase_dom_sf"/>
</dbReference>
<accession>A0ABV0M720</accession>
<keyword evidence="1" id="KW-0560">Oxidoreductase</keyword>
<evidence type="ECO:0000313" key="4">
    <source>
        <dbReference type="Proteomes" id="UP001496627"/>
    </source>
</evidence>
<dbReference type="InterPro" id="IPR023210">
    <property type="entry name" value="NADP_OxRdtase_dom"/>
</dbReference>
<name>A0ABV0M720_9HYPH</name>
<protein>
    <submittedName>
        <fullName evidence="3">Aldo/keto reductase</fullName>
    </submittedName>
</protein>
<dbReference type="CDD" id="cd06660">
    <property type="entry name" value="AKR_SF"/>
    <property type="match status" value="1"/>
</dbReference>
<sequence length="268" mass="29461">MKQVVIPGINLRCSRFILGTASLFNAGRPATRYRLLKAAVDAGFTHFDTAPYYGFGAAERDLKQVLYEHPALTVTTKVGIYSPGGEAQPDALIFLRKAAGRVIKPISAPTKTFDLARAKVALERSLKRLGRDRIDVYTLHEPDPGTVRTDEWLRWLEDCVKAGKVKNFGLASTADRVAPIAEHCAALCQYVQVLDSLENREADALSRYGLPMQVTYGYVSGARSSGNHASVENILMDALRRNRSGAVIVSTLRPERLPQYARIAESVA</sequence>
<dbReference type="PANTHER" id="PTHR43364">
    <property type="entry name" value="NADH-SPECIFIC METHYLGLYOXAL REDUCTASE-RELATED"/>
    <property type="match status" value="1"/>
</dbReference>
<proteinExistence type="predicted"/>
<gene>
    <name evidence="3" type="ORF">ABK249_22425</name>
</gene>
<dbReference type="Pfam" id="PF00248">
    <property type="entry name" value="Aldo_ket_red"/>
    <property type="match status" value="1"/>
</dbReference>
<feature type="domain" description="NADP-dependent oxidoreductase" evidence="2">
    <location>
        <begin position="17"/>
        <end position="180"/>
    </location>
</feature>
<dbReference type="InterPro" id="IPR050523">
    <property type="entry name" value="AKR_Detox_Biosynth"/>
</dbReference>
<dbReference type="RefSeq" id="WP_161784808.1">
    <property type="nucleotide sequence ID" value="NZ_JBEAAL010000019.1"/>
</dbReference>
<dbReference type="Gene3D" id="3.20.20.100">
    <property type="entry name" value="NADP-dependent oxidoreductase domain"/>
    <property type="match status" value="1"/>
</dbReference>
<organism evidence="3 4">
    <name type="scientific">Neorhizobium phenanthreniclasticum</name>
    <dbReference type="NCBI Taxonomy" id="3157917"/>
    <lineage>
        <taxon>Bacteria</taxon>
        <taxon>Pseudomonadati</taxon>
        <taxon>Pseudomonadota</taxon>
        <taxon>Alphaproteobacteria</taxon>
        <taxon>Hyphomicrobiales</taxon>
        <taxon>Rhizobiaceae</taxon>
        <taxon>Rhizobium/Agrobacterium group</taxon>
        <taxon>Neorhizobium</taxon>
    </lineage>
</organism>
<evidence type="ECO:0000256" key="1">
    <source>
        <dbReference type="ARBA" id="ARBA00023002"/>
    </source>
</evidence>
<reference evidence="3 4" key="1">
    <citation type="submission" date="2024-05" db="EMBL/GenBank/DDBJ databases">
        <title>Neorhizobium sp. Rsf11, a plant growth promoting and heavy metal resistant PAH-degrader.</title>
        <authorList>
            <person name="Golubev S.N."/>
            <person name="Muratova A.Y."/>
            <person name="Markelova M.I."/>
        </authorList>
    </citation>
    <scope>NUCLEOTIDE SEQUENCE [LARGE SCALE GENOMIC DNA]</scope>
    <source>
        <strain evidence="3 4">Rsf11</strain>
    </source>
</reference>